<dbReference type="PROSITE" id="PS51257">
    <property type="entry name" value="PROKAR_LIPOPROTEIN"/>
    <property type="match status" value="1"/>
</dbReference>
<keyword evidence="2" id="KW-1185">Reference proteome</keyword>
<dbReference type="HOGENOM" id="CLU_2832085_0_0_1"/>
<proteinExistence type="predicted"/>
<reference evidence="2" key="2">
    <citation type="submission" date="2015-01" db="EMBL/GenBank/DDBJ databases">
        <title>Evolutionary Origins and Diversification of the Mycorrhizal Mutualists.</title>
        <authorList>
            <consortium name="DOE Joint Genome Institute"/>
            <consortium name="Mycorrhizal Genomics Consortium"/>
            <person name="Kohler A."/>
            <person name="Kuo A."/>
            <person name="Nagy L.G."/>
            <person name="Floudas D."/>
            <person name="Copeland A."/>
            <person name="Barry K.W."/>
            <person name="Cichocki N."/>
            <person name="Veneault-Fourrey C."/>
            <person name="LaButti K."/>
            <person name="Lindquist E.A."/>
            <person name="Lipzen A."/>
            <person name="Lundell T."/>
            <person name="Morin E."/>
            <person name="Murat C."/>
            <person name="Riley R."/>
            <person name="Ohm R."/>
            <person name="Sun H."/>
            <person name="Tunlid A."/>
            <person name="Henrissat B."/>
            <person name="Grigoriev I.V."/>
            <person name="Hibbett D.S."/>
            <person name="Martin F."/>
        </authorList>
    </citation>
    <scope>NUCLEOTIDE SEQUENCE [LARGE SCALE GENOMIC DNA]</scope>
    <source>
        <strain evidence="2">F 1598</strain>
    </source>
</reference>
<accession>A0A0C3EP85</accession>
<organism evidence="1 2">
    <name type="scientific">Piloderma croceum (strain F 1598)</name>
    <dbReference type="NCBI Taxonomy" id="765440"/>
    <lineage>
        <taxon>Eukaryota</taxon>
        <taxon>Fungi</taxon>
        <taxon>Dikarya</taxon>
        <taxon>Basidiomycota</taxon>
        <taxon>Agaricomycotina</taxon>
        <taxon>Agaricomycetes</taxon>
        <taxon>Agaricomycetidae</taxon>
        <taxon>Atheliales</taxon>
        <taxon>Atheliaceae</taxon>
        <taxon>Piloderma</taxon>
    </lineage>
</organism>
<sequence length="66" mass="7231">MVDLSARQGKLPFLKFYANGGPIMASCVFALPDAFAEPIHSYHSSLAPLEYRGKDWAFCSSMKSSS</sequence>
<evidence type="ECO:0000313" key="1">
    <source>
        <dbReference type="EMBL" id="KIM74400.1"/>
    </source>
</evidence>
<dbReference type="AlphaFoldDB" id="A0A0C3EP85"/>
<dbReference type="EMBL" id="KN833061">
    <property type="protein sequence ID" value="KIM74400.1"/>
    <property type="molecule type" value="Genomic_DNA"/>
</dbReference>
<reference evidence="1 2" key="1">
    <citation type="submission" date="2014-04" db="EMBL/GenBank/DDBJ databases">
        <authorList>
            <consortium name="DOE Joint Genome Institute"/>
            <person name="Kuo A."/>
            <person name="Tarkka M."/>
            <person name="Buscot F."/>
            <person name="Kohler A."/>
            <person name="Nagy L.G."/>
            <person name="Floudas D."/>
            <person name="Copeland A."/>
            <person name="Barry K.W."/>
            <person name="Cichocki N."/>
            <person name="Veneault-Fourrey C."/>
            <person name="LaButti K."/>
            <person name="Lindquist E.A."/>
            <person name="Lipzen A."/>
            <person name="Lundell T."/>
            <person name="Morin E."/>
            <person name="Murat C."/>
            <person name="Sun H."/>
            <person name="Tunlid A."/>
            <person name="Henrissat B."/>
            <person name="Grigoriev I.V."/>
            <person name="Hibbett D.S."/>
            <person name="Martin F."/>
            <person name="Nordberg H.P."/>
            <person name="Cantor M.N."/>
            <person name="Hua S.X."/>
        </authorList>
    </citation>
    <scope>NUCLEOTIDE SEQUENCE [LARGE SCALE GENOMIC DNA]</scope>
    <source>
        <strain evidence="1 2">F 1598</strain>
    </source>
</reference>
<dbReference type="InParanoid" id="A0A0C3EP85"/>
<protein>
    <submittedName>
        <fullName evidence="1">Uncharacterized protein</fullName>
    </submittedName>
</protein>
<dbReference type="Proteomes" id="UP000054166">
    <property type="component" value="Unassembled WGS sequence"/>
</dbReference>
<gene>
    <name evidence="1" type="ORF">PILCRDRAFT_828238</name>
</gene>
<name>A0A0C3EP85_PILCF</name>
<evidence type="ECO:0000313" key="2">
    <source>
        <dbReference type="Proteomes" id="UP000054166"/>
    </source>
</evidence>